<feature type="domain" description="C2H2-type" evidence="11">
    <location>
        <begin position="391"/>
        <end position="421"/>
    </location>
</feature>
<feature type="compositionally biased region" description="Low complexity" evidence="10">
    <location>
        <begin position="444"/>
        <end position="459"/>
    </location>
</feature>
<feature type="compositionally biased region" description="Low complexity" evidence="10">
    <location>
        <begin position="280"/>
        <end position="295"/>
    </location>
</feature>
<evidence type="ECO:0000256" key="4">
    <source>
        <dbReference type="ARBA" id="ARBA00022833"/>
    </source>
</evidence>
<accession>A0A6I8N767</accession>
<evidence type="ECO:0000256" key="2">
    <source>
        <dbReference type="ARBA" id="ARBA00022723"/>
    </source>
</evidence>
<evidence type="ECO:0000256" key="9">
    <source>
        <dbReference type="PROSITE-ProRule" id="PRU00042"/>
    </source>
</evidence>
<dbReference type="GO" id="GO:0008270">
    <property type="term" value="F:zinc ion binding"/>
    <property type="evidence" value="ECO:0007669"/>
    <property type="project" value="UniProtKB-KW"/>
</dbReference>
<dbReference type="PROSITE" id="PS50157">
    <property type="entry name" value="ZINC_FINGER_C2H2_2"/>
    <property type="match status" value="1"/>
</dbReference>
<dbReference type="SMART" id="SM00355">
    <property type="entry name" value="ZnF_C2H2"/>
    <property type="match status" value="1"/>
</dbReference>
<feature type="region of interest" description="Disordered" evidence="10">
    <location>
        <begin position="443"/>
        <end position="482"/>
    </location>
</feature>
<evidence type="ECO:0000256" key="3">
    <source>
        <dbReference type="ARBA" id="ARBA00022771"/>
    </source>
</evidence>
<feature type="region of interest" description="Disordered" evidence="10">
    <location>
        <begin position="531"/>
        <end position="603"/>
    </location>
</feature>
<dbReference type="PANTHER" id="PTHR13006:SF6">
    <property type="entry name" value="ZINC FINGER PROTEIN 395"/>
    <property type="match status" value="1"/>
</dbReference>
<dbReference type="InterPro" id="IPR052253">
    <property type="entry name" value="CR1/CR2-DNA-binding_regulator"/>
</dbReference>
<keyword evidence="2" id="KW-0479">Metal-binding</keyword>
<dbReference type="GO" id="GO:0003700">
    <property type="term" value="F:DNA-binding transcription factor activity"/>
    <property type="evidence" value="ECO:0000318"/>
    <property type="project" value="GO_Central"/>
</dbReference>
<organism evidence="12 13">
    <name type="scientific">Ornithorhynchus anatinus</name>
    <name type="common">Duckbill platypus</name>
    <dbReference type="NCBI Taxonomy" id="9258"/>
    <lineage>
        <taxon>Eukaryota</taxon>
        <taxon>Metazoa</taxon>
        <taxon>Chordata</taxon>
        <taxon>Craniata</taxon>
        <taxon>Vertebrata</taxon>
        <taxon>Euteleostomi</taxon>
        <taxon>Mammalia</taxon>
        <taxon>Monotremata</taxon>
        <taxon>Ornithorhynchidae</taxon>
        <taxon>Ornithorhynchus</taxon>
    </lineage>
</organism>
<dbReference type="GO" id="GO:0006357">
    <property type="term" value="P:regulation of transcription by RNA polymerase II"/>
    <property type="evidence" value="ECO:0000318"/>
    <property type="project" value="GO_Central"/>
</dbReference>
<evidence type="ECO:0000256" key="10">
    <source>
        <dbReference type="SAM" id="MobiDB-lite"/>
    </source>
</evidence>
<dbReference type="GO" id="GO:0005634">
    <property type="term" value="C:nucleus"/>
    <property type="evidence" value="ECO:0000318"/>
    <property type="project" value="GO_Central"/>
</dbReference>
<keyword evidence="6" id="KW-0238">DNA-binding</keyword>
<dbReference type="InterPro" id="IPR013087">
    <property type="entry name" value="Znf_C2H2_type"/>
</dbReference>
<feature type="compositionally biased region" description="Pro residues" evidence="10">
    <location>
        <begin position="460"/>
        <end position="470"/>
    </location>
</feature>
<evidence type="ECO:0000259" key="11">
    <source>
        <dbReference type="PROSITE" id="PS50157"/>
    </source>
</evidence>
<keyword evidence="8" id="KW-0539">Nucleus</keyword>
<keyword evidence="13" id="KW-1185">Reference proteome</keyword>
<feature type="compositionally biased region" description="Pro residues" evidence="10">
    <location>
        <begin position="564"/>
        <end position="578"/>
    </location>
</feature>
<reference evidence="12" key="3">
    <citation type="submission" date="2025-09" db="UniProtKB">
        <authorList>
            <consortium name="Ensembl"/>
        </authorList>
    </citation>
    <scope>IDENTIFICATION</scope>
    <source>
        <strain evidence="12">Glennie</strain>
    </source>
</reference>
<feature type="region of interest" description="Disordered" evidence="10">
    <location>
        <begin position="41"/>
        <end position="78"/>
    </location>
</feature>
<evidence type="ECO:0000256" key="8">
    <source>
        <dbReference type="ARBA" id="ARBA00023242"/>
    </source>
</evidence>
<evidence type="ECO:0000313" key="12">
    <source>
        <dbReference type="Ensembl" id="ENSOANP00000036841.1"/>
    </source>
</evidence>
<dbReference type="PANTHER" id="PTHR13006">
    <property type="entry name" value="PAPILLOMAVIRUS REGULATORY FACTOR PRF-1"/>
    <property type="match status" value="1"/>
</dbReference>
<keyword evidence="3 9" id="KW-0863">Zinc-finger</keyword>
<dbReference type="Proteomes" id="UP000002279">
    <property type="component" value="Chromosome X2"/>
</dbReference>
<feature type="compositionally biased region" description="Pro residues" evidence="10">
    <location>
        <begin position="541"/>
        <end position="550"/>
    </location>
</feature>
<dbReference type="Bgee" id="ENSOANG00000049379">
    <property type="expression patterns" value="Expressed in heart and 7 other cell types or tissues"/>
</dbReference>
<evidence type="ECO:0000256" key="5">
    <source>
        <dbReference type="ARBA" id="ARBA00023015"/>
    </source>
</evidence>
<comment type="subcellular location">
    <subcellularLocation>
        <location evidence="1">Nucleus</location>
    </subcellularLocation>
</comment>
<dbReference type="AlphaFoldDB" id="A0A6I8N767"/>
<dbReference type="OMA" id="MMIFAGG"/>
<evidence type="ECO:0000256" key="6">
    <source>
        <dbReference type="ARBA" id="ARBA00023125"/>
    </source>
</evidence>
<keyword evidence="4" id="KW-0862">Zinc</keyword>
<dbReference type="InParanoid" id="A0A6I8N767"/>
<dbReference type="PROSITE" id="PS00028">
    <property type="entry name" value="ZINC_FINGER_C2H2_1"/>
    <property type="match status" value="1"/>
</dbReference>
<dbReference type="Ensembl" id="ENSOANT00000053629.1">
    <property type="protein sequence ID" value="ENSOANP00000036841.1"/>
    <property type="gene ID" value="ENSOANG00000049379.1"/>
</dbReference>
<evidence type="ECO:0000313" key="13">
    <source>
        <dbReference type="Proteomes" id="UP000002279"/>
    </source>
</evidence>
<keyword evidence="5" id="KW-0805">Transcription regulation</keyword>
<sequence>MMVIMMIFAGGGGGGRPGRFREGDPFRVLAAAVYVRAGPGRGGGGAGARGAGAGLRDGAGGEAGQVTAPGGGGGRREATGRMASVLSRRLGKRSLLGARVSAPGAAGEGQGLAELAGLVPPHPLPQGKDCVGQDHPLFPGPQLGTLLPGQKVLVPFEGQEWPALVELAGRAEDEVTVLLLERGLRVSCKGDEVRPAEPWAGPPRALPPERAAPLSTALRSVSRNIDVPRRRSDAVEMDEMMAAMVLTSLSCSPGMQSPPSSENPARASYELWKDGGDVSDGGSSTSSGHWSVGSGISTPSPPRREGSPKHAGSPPADDGGFDTDPNAFLLEEPAPRKRKVLPGSAEARGGWREGRGEAALVPGRWEGHPRGAAAALTPEFASPQNSVKLLYKCLWPGCGKVLRSIVGIKRHVKTQHLGDGADSDQRKREEDFYYTDVQVKEEAVPAAAEPAPGPSLGSPGLPPPPLPKPETPALESPLPLDKLSKSAPGSFWHIQADHAYQALPSVQIPVSPHIFTSISWAAATSSIPALSPVSASSSQAPAPPSAPSVPTPALVRSQTLSPSDPGPPPPPPPPPPPALLKSPVIVASPPRVPSSTRKVRGDAKKCRKVYGIERREQWCTACRWKKACQRFLD</sequence>
<evidence type="ECO:0000256" key="1">
    <source>
        <dbReference type="ARBA" id="ARBA00004123"/>
    </source>
</evidence>
<keyword evidence="7" id="KW-0804">Transcription</keyword>
<dbReference type="FunCoup" id="A0A6I8N767">
    <property type="interactions" value="1880"/>
</dbReference>
<feature type="region of interest" description="Disordered" evidence="10">
    <location>
        <begin position="272"/>
        <end position="355"/>
    </location>
</feature>
<dbReference type="GO" id="GO:0000978">
    <property type="term" value="F:RNA polymerase II cis-regulatory region sequence-specific DNA binding"/>
    <property type="evidence" value="ECO:0000318"/>
    <property type="project" value="GO_Central"/>
</dbReference>
<evidence type="ECO:0000256" key="7">
    <source>
        <dbReference type="ARBA" id="ARBA00023163"/>
    </source>
</evidence>
<dbReference type="GeneTree" id="ENSGT00940000157136"/>
<proteinExistence type="predicted"/>
<dbReference type="SMART" id="SM01366">
    <property type="entry name" value="c-clamp"/>
    <property type="match status" value="1"/>
</dbReference>
<reference evidence="12" key="2">
    <citation type="submission" date="2025-08" db="UniProtKB">
        <authorList>
            <consortium name="Ensembl"/>
        </authorList>
    </citation>
    <scope>IDENTIFICATION</scope>
    <source>
        <strain evidence="12">Glennie</strain>
    </source>
</reference>
<feature type="compositionally biased region" description="Low complexity" evidence="10">
    <location>
        <begin position="531"/>
        <end position="540"/>
    </location>
</feature>
<protein>
    <recommendedName>
        <fullName evidence="11">C2H2-type domain-containing protein</fullName>
    </recommendedName>
</protein>
<gene>
    <name evidence="12" type="primary">ZNF395</name>
</gene>
<name>A0A6I8N767_ORNAN</name>
<feature type="compositionally biased region" description="Gly residues" evidence="10">
    <location>
        <begin position="41"/>
        <end position="73"/>
    </location>
</feature>
<reference evidence="12 13" key="1">
    <citation type="journal article" date="2008" name="Nature">
        <title>Genome analysis of the platypus reveals unique signatures of evolution.</title>
        <authorList>
            <person name="Warren W.C."/>
            <person name="Hillier L.W."/>
            <person name="Marshall Graves J.A."/>
            <person name="Birney E."/>
            <person name="Ponting C.P."/>
            <person name="Grutzner F."/>
            <person name="Belov K."/>
            <person name="Miller W."/>
            <person name="Clarke L."/>
            <person name="Chinwalla A.T."/>
            <person name="Yang S.P."/>
            <person name="Heger A."/>
            <person name="Locke D.P."/>
            <person name="Miethke P."/>
            <person name="Waters P.D."/>
            <person name="Veyrunes F."/>
            <person name="Fulton L."/>
            <person name="Fulton B."/>
            <person name="Graves T."/>
            <person name="Wallis J."/>
            <person name="Puente X.S."/>
            <person name="Lopez-Otin C."/>
            <person name="Ordonez G.R."/>
            <person name="Eichler E.E."/>
            <person name="Chen L."/>
            <person name="Cheng Z."/>
            <person name="Deakin J.E."/>
            <person name="Alsop A."/>
            <person name="Thompson K."/>
            <person name="Kirby P."/>
            <person name="Papenfuss A.T."/>
            <person name="Wakefield M.J."/>
            <person name="Olender T."/>
            <person name="Lancet D."/>
            <person name="Huttley G.A."/>
            <person name="Smit A.F."/>
            <person name="Pask A."/>
            <person name="Temple-Smith P."/>
            <person name="Batzer M.A."/>
            <person name="Walker J.A."/>
            <person name="Konkel M.K."/>
            <person name="Harris R.S."/>
            <person name="Whittington C.M."/>
            <person name="Wong E.S."/>
            <person name="Gemmell N.J."/>
            <person name="Buschiazzo E."/>
            <person name="Vargas Jentzsch I.M."/>
            <person name="Merkel A."/>
            <person name="Schmitz J."/>
            <person name="Zemann A."/>
            <person name="Churakov G."/>
            <person name="Kriegs J.O."/>
            <person name="Brosius J."/>
            <person name="Murchison E.P."/>
            <person name="Sachidanandam R."/>
            <person name="Smith C."/>
            <person name="Hannon G.J."/>
            <person name="Tsend-Ayush E."/>
            <person name="McMillan D."/>
            <person name="Attenborough R."/>
            <person name="Rens W."/>
            <person name="Ferguson-Smith M."/>
            <person name="Lefevre C.M."/>
            <person name="Sharp J.A."/>
            <person name="Nicholas K.R."/>
            <person name="Ray D.A."/>
            <person name="Kube M."/>
            <person name="Reinhardt R."/>
            <person name="Pringle T.H."/>
            <person name="Taylor J."/>
            <person name="Jones R.C."/>
            <person name="Nixon B."/>
            <person name="Dacheux J.L."/>
            <person name="Niwa H."/>
            <person name="Sekita Y."/>
            <person name="Huang X."/>
            <person name="Stark A."/>
            <person name="Kheradpour P."/>
            <person name="Kellis M."/>
            <person name="Flicek P."/>
            <person name="Chen Y."/>
            <person name="Webber C."/>
            <person name="Hardison R."/>
            <person name="Nelson J."/>
            <person name="Hallsworth-Pepin K."/>
            <person name="Delehaunty K."/>
            <person name="Markovic C."/>
            <person name="Minx P."/>
            <person name="Feng Y."/>
            <person name="Kremitzki C."/>
            <person name="Mitreva M."/>
            <person name="Glasscock J."/>
            <person name="Wylie T."/>
            <person name="Wohldmann P."/>
            <person name="Thiru P."/>
            <person name="Nhan M.N."/>
            <person name="Pohl C.S."/>
            <person name="Smith S.M."/>
            <person name="Hou S."/>
            <person name="Nefedov M."/>
            <person name="de Jong P.J."/>
            <person name="Renfree M.B."/>
            <person name="Mardis E.R."/>
            <person name="Wilson R.K."/>
        </authorList>
    </citation>
    <scope>NUCLEOTIDE SEQUENCE [LARGE SCALE GENOMIC DNA]</scope>
    <source>
        <strain evidence="12 13">Glennie</strain>
    </source>
</reference>